<evidence type="ECO:0000256" key="9">
    <source>
        <dbReference type="ARBA" id="ARBA00023167"/>
    </source>
</evidence>
<evidence type="ECO:0000256" key="6">
    <source>
        <dbReference type="ARBA" id="ARBA00022964"/>
    </source>
</evidence>
<comment type="function">
    <text evidence="11">Catalyzes 2 different reactions between oxygen and the acireductone 1,2-dihydroxy-3-keto-5-methylthiopentene (DHK-MTPene) depending upon the metal bound in the active site. Fe-containing acireductone dioxygenase (Fe-ARD) produces formate and 2-keto-4-methylthiobutyrate (KMTB), the alpha-ketoacid precursor of methionine in the methionine recycle pathway. Ni-containing acireductone dioxygenase (Ni-ARD) produces methylthiopropionate, carbon monoxide and formate, and does not lie on the methionine recycle pathway.</text>
</comment>
<dbReference type="AlphaFoldDB" id="A0A058Z8N8"/>
<accession>A0A058Z8N8</accession>
<dbReference type="EC" id="1.13.11.54" evidence="11"/>
<comment type="catalytic activity">
    <reaction evidence="11">
        <text>1,2-dihydroxy-5-(methylsulfanyl)pent-1-en-3-one + O2 = 3-(methylsulfanyl)propanoate + CO + formate + 2 H(+)</text>
        <dbReference type="Rhea" id="RHEA:14161"/>
        <dbReference type="ChEBI" id="CHEBI:15378"/>
        <dbReference type="ChEBI" id="CHEBI:15379"/>
        <dbReference type="ChEBI" id="CHEBI:15740"/>
        <dbReference type="ChEBI" id="CHEBI:17245"/>
        <dbReference type="ChEBI" id="CHEBI:49016"/>
        <dbReference type="ChEBI" id="CHEBI:49252"/>
        <dbReference type="EC" id="1.13.11.53"/>
    </reaction>
</comment>
<dbReference type="InterPro" id="IPR014710">
    <property type="entry name" value="RmlC-like_jellyroll"/>
</dbReference>
<keyword evidence="3 11" id="KW-0533">Nickel</keyword>
<dbReference type="FunFam" id="2.60.120.10:FF:000099">
    <property type="entry name" value="1,2-dihydroxy-3-keto-5-methylthiopentene dioxygenase"/>
    <property type="match status" value="1"/>
</dbReference>
<evidence type="ECO:0000256" key="10">
    <source>
        <dbReference type="ARBA" id="ARBA00023242"/>
    </source>
</evidence>
<dbReference type="EMBL" id="KB932204">
    <property type="protein sequence ID" value="KCV70669.1"/>
    <property type="molecule type" value="Genomic_DNA"/>
</dbReference>
<keyword evidence="13" id="KW-1185">Reference proteome</keyword>
<keyword evidence="9 11" id="KW-0486">Methionine biosynthesis</keyword>
<dbReference type="Pfam" id="PF03079">
    <property type="entry name" value="ARD"/>
    <property type="match status" value="1"/>
</dbReference>
<feature type="binding site" evidence="11">
    <location>
        <position position="105"/>
    </location>
    <ligand>
        <name>Fe(2+)</name>
        <dbReference type="ChEBI" id="CHEBI:29033"/>
        <note>for iron-dependent acireductone dioxygenase activity</note>
    </ligand>
</feature>
<dbReference type="CDD" id="cd02232">
    <property type="entry name" value="cupin_ARD"/>
    <property type="match status" value="1"/>
</dbReference>
<keyword evidence="2 11" id="KW-0963">Cytoplasm</keyword>
<sequence>MVSAWLMSDIAPGGDPRLAHVSAPLPEAQAFLKDIGVLYWRLAPIRPEGDLSDVPESEYLAQLDAVASERGYKNRDQVEISPTKMPNYETLCGVFFQEHLHDDEEIRFCAGGSGYFDVRDRADRWIRIAVTPGDLLVLPAGIYHRFSPDEKNYIKAIRLFQDAPRWEAHARTVNNVSSAAAASVQPAGDLRPARADYLTALNTSPGHA</sequence>
<dbReference type="STRING" id="691883.A0A058Z8N8"/>
<evidence type="ECO:0000256" key="5">
    <source>
        <dbReference type="ARBA" id="ARBA00022723"/>
    </source>
</evidence>
<dbReference type="UniPathway" id="UPA00904">
    <property type="reaction ID" value="UER00878"/>
</dbReference>
<dbReference type="InterPro" id="IPR011051">
    <property type="entry name" value="RmlC_Cupin_sf"/>
</dbReference>
<keyword evidence="8 11" id="KW-0408">Iron</keyword>
<gene>
    <name evidence="12" type="ORF">H696_03024</name>
</gene>
<comment type="subcellular location">
    <subcellularLocation>
        <location evidence="11">Cytoplasm</location>
    </subcellularLocation>
    <subcellularLocation>
        <location evidence="11">Nucleus</location>
    </subcellularLocation>
</comment>
<evidence type="ECO:0000256" key="2">
    <source>
        <dbReference type="ARBA" id="ARBA00022490"/>
    </source>
</evidence>
<dbReference type="GO" id="GO:0010309">
    <property type="term" value="F:acireductone dioxygenase [iron(II)-requiring] activity"/>
    <property type="evidence" value="ECO:0007669"/>
    <property type="project" value="UniProtKB-UniRule"/>
</dbReference>
<feature type="binding site" evidence="11">
    <location>
        <position position="101"/>
    </location>
    <ligand>
        <name>Fe(2+)</name>
        <dbReference type="ChEBI" id="CHEBI:29033"/>
        <note>for iron-dependent acireductone dioxygenase activity</note>
    </ligand>
</feature>
<evidence type="ECO:0000256" key="4">
    <source>
        <dbReference type="ARBA" id="ARBA00022605"/>
    </source>
</evidence>
<reference evidence="12" key="1">
    <citation type="submission" date="2013-04" db="EMBL/GenBank/DDBJ databases">
        <title>The Genome Sequence of Fonticula alba ATCC 38817.</title>
        <authorList>
            <consortium name="The Broad Institute Genomics Platform"/>
            <person name="Russ C."/>
            <person name="Cuomo C."/>
            <person name="Burger G."/>
            <person name="Gray M.W."/>
            <person name="Holland P.W.H."/>
            <person name="King N."/>
            <person name="Lang F.B.F."/>
            <person name="Roger A.J."/>
            <person name="Ruiz-Trillo I."/>
            <person name="Brown M."/>
            <person name="Walker B."/>
            <person name="Young S."/>
            <person name="Zeng Q."/>
            <person name="Gargeya S."/>
            <person name="Fitzgerald M."/>
            <person name="Haas B."/>
            <person name="Abouelleil A."/>
            <person name="Allen A.W."/>
            <person name="Alvarado L."/>
            <person name="Arachchi H.M."/>
            <person name="Berlin A.M."/>
            <person name="Chapman S.B."/>
            <person name="Gainer-Dewar J."/>
            <person name="Goldberg J."/>
            <person name="Griggs A."/>
            <person name="Gujja S."/>
            <person name="Hansen M."/>
            <person name="Howarth C."/>
            <person name="Imamovic A."/>
            <person name="Ireland A."/>
            <person name="Larimer J."/>
            <person name="McCowan C."/>
            <person name="Murphy C."/>
            <person name="Pearson M."/>
            <person name="Poon T.W."/>
            <person name="Priest M."/>
            <person name="Roberts A."/>
            <person name="Saif S."/>
            <person name="Shea T."/>
            <person name="Sisk P."/>
            <person name="Sykes S."/>
            <person name="Wortman J."/>
            <person name="Nusbaum C."/>
            <person name="Birren B."/>
        </authorList>
    </citation>
    <scope>NUCLEOTIDE SEQUENCE [LARGE SCALE GENOMIC DNA]</scope>
    <source>
        <strain evidence="12">ATCC 38817</strain>
    </source>
</reference>
<name>A0A058Z8N8_FONAL</name>
<evidence type="ECO:0000256" key="1">
    <source>
        <dbReference type="ARBA" id="ARBA00000428"/>
    </source>
</evidence>
<dbReference type="InterPro" id="IPR027496">
    <property type="entry name" value="ARD_euk"/>
</dbReference>
<dbReference type="OrthoDB" id="1867259at2759"/>
<evidence type="ECO:0000256" key="3">
    <source>
        <dbReference type="ARBA" id="ARBA00022596"/>
    </source>
</evidence>
<dbReference type="RefSeq" id="XP_009495185.1">
    <property type="nucleotide sequence ID" value="XM_009496910.1"/>
</dbReference>
<keyword evidence="4 11" id="KW-0028">Amino-acid biosynthesis</keyword>
<feature type="binding site" evidence="11">
    <location>
        <position position="144"/>
    </location>
    <ligand>
        <name>Ni(2+)</name>
        <dbReference type="ChEBI" id="CHEBI:49786"/>
        <note>for nickel-dependent acireductone dioxygenase activity</note>
    </ligand>
</feature>
<keyword evidence="7 11" id="KW-0560">Oxidoreductase</keyword>
<comment type="catalytic activity">
    <reaction evidence="1 11">
        <text>1,2-dihydroxy-5-(methylsulfanyl)pent-1-en-3-one + O2 = 4-methylsulfanyl-2-oxobutanoate + formate + 2 H(+)</text>
        <dbReference type="Rhea" id="RHEA:24504"/>
        <dbReference type="ChEBI" id="CHEBI:15378"/>
        <dbReference type="ChEBI" id="CHEBI:15379"/>
        <dbReference type="ChEBI" id="CHEBI:15740"/>
        <dbReference type="ChEBI" id="CHEBI:16723"/>
        <dbReference type="ChEBI" id="CHEBI:49252"/>
        <dbReference type="EC" id="1.13.11.54"/>
    </reaction>
</comment>
<feature type="binding site" evidence="11">
    <location>
        <position position="101"/>
    </location>
    <ligand>
        <name>Ni(2+)</name>
        <dbReference type="ChEBI" id="CHEBI:49786"/>
        <note>for nickel-dependent acireductone dioxygenase activity</note>
    </ligand>
</feature>
<feature type="binding site" evidence="11">
    <location>
        <position position="99"/>
    </location>
    <ligand>
        <name>Fe(2+)</name>
        <dbReference type="ChEBI" id="CHEBI:29033"/>
        <note>for iron-dependent acireductone dioxygenase activity</note>
    </ligand>
</feature>
<keyword evidence="10 11" id="KW-0539">Nucleus</keyword>
<evidence type="ECO:0000256" key="7">
    <source>
        <dbReference type="ARBA" id="ARBA00023002"/>
    </source>
</evidence>
<dbReference type="GeneID" id="20527749"/>
<feature type="binding site" evidence="11">
    <location>
        <position position="99"/>
    </location>
    <ligand>
        <name>Ni(2+)</name>
        <dbReference type="ChEBI" id="CHEBI:49786"/>
        <note>for nickel-dependent acireductone dioxygenase activity</note>
    </ligand>
</feature>
<dbReference type="GO" id="GO:0005737">
    <property type="term" value="C:cytoplasm"/>
    <property type="evidence" value="ECO:0007669"/>
    <property type="project" value="UniProtKB-SubCell"/>
</dbReference>
<keyword evidence="6 11" id="KW-0223">Dioxygenase</keyword>
<dbReference type="eggNOG" id="KOG2107">
    <property type="taxonomic scope" value="Eukaryota"/>
</dbReference>
<dbReference type="GO" id="GO:0005506">
    <property type="term" value="F:iron ion binding"/>
    <property type="evidence" value="ECO:0007669"/>
    <property type="project" value="UniProtKB-UniRule"/>
</dbReference>
<proteinExistence type="inferred from homology"/>
<dbReference type="PANTHER" id="PTHR23418">
    <property type="entry name" value="ACIREDUCTONE DIOXYGENASE"/>
    <property type="match status" value="1"/>
</dbReference>
<dbReference type="Proteomes" id="UP000030693">
    <property type="component" value="Unassembled WGS sequence"/>
</dbReference>
<protein>
    <recommendedName>
        <fullName evidence="11">Acireductone dioxygenase</fullName>
    </recommendedName>
    <alternativeName>
        <fullName evidence="11">Acireductone dioxygenase (Fe(2+)-requiring)</fullName>
        <shortName evidence="11">ARD'</shortName>
        <shortName evidence="11">Fe-ARD</shortName>
        <ecNumber evidence="11">1.13.11.54</ecNumber>
    </alternativeName>
    <alternativeName>
        <fullName evidence="11">Acireductone dioxygenase (Ni(2+)-requiring)</fullName>
        <shortName evidence="11">ARD</shortName>
        <shortName evidence="11">Ni-ARD</shortName>
        <ecNumber evidence="11">1.13.11.53</ecNumber>
    </alternativeName>
</protein>
<dbReference type="EC" id="1.13.11.53" evidence="11"/>
<dbReference type="PANTHER" id="PTHR23418:SF0">
    <property type="entry name" value="ACIREDUCTONE DIOXYGENASE"/>
    <property type="match status" value="1"/>
</dbReference>
<evidence type="ECO:0000256" key="11">
    <source>
        <dbReference type="HAMAP-Rule" id="MF_03154"/>
    </source>
</evidence>
<dbReference type="GO" id="GO:0005634">
    <property type="term" value="C:nucleus"/>
    <property type="evidence" value="ECO:0007669"/>
    <property type="project" value="UniProtKB-SubCell"/>
</dbReference>
<dbReference type="Gene3D" id="2.60.120.10">
    <property type="entry name" value="Jelly Rolls"/>
    <property type="match status" value="1"/>
</dbReference>
<dbReference type="InterPro" id="IPR004313">
    <property type="entry name" value="ARD"/>
</dbReference>
<comment type="similarity">
    <text evidence="11">Belongs to the acireductone dioxygenase (ARD) family.</text>
</comment>
<feature type="binding site" evidence="11">
    <location>
        <position position="144"/>
    </location>
    <ligand>
        <name>Fe(2+)</name>
        <dbReference type="ChEBI" id="CHEBI:29033"/>
        <note>for iron-dependent acireductone dioxygenase activity</note>
    </ligand>
</feature>
<dbReference type="SUPFAM" id="SSF51182">
    <property type="entry name" value="RmlC-like cupins"/>
    <property type="match status" value="1"/>
</dbReference>
<dbReference type="GO" id="GO:0016151">
    <property type="term" value="F:nickel cation binding"/>
    <property type="evidence" value="ECO:0007669"/>
    <property type="project" value="UniProtKB-UniRule"/>
</dbReference>
<evidence type="ECO:0000313" key="13">
    <source>
        <dbReference type="Proteomes" id="UP000030693"/>
    </source>
</evidence>
<feature type="binding site" evidence="11">
    <location>
        <position position="105"/>
    </location>
    <ligand>
        <name>Ni(2+)</name>
        <dbReference type="ChEBI" id="CHEBI:49786"/>
        <note>for nickel-dependent acireductone dioxygenase activity</note>
    </ligand>
</feature>
<comment type="pathway">
    <text evidence="11">Amino-acid biosynthesis; L-methionine biosynthesis via salvage pathway; L-methionine from S-methyl-5-thio-alpha-D-ribose 1-phosphate: step 5/6.</text>
</comment>
<dbReference type="GO" id="GO:0019509">
    <property type="term" value="P:L-methionine salvage from methylthioadenosine"/>
    <property type="evidence" value="ECO:0007669"/>
    <property type="project" value="UniProtKB-UniRule"/>
</dbReference>
<keyword evidence="5 11" id="KW-0479">Metal-binding</keyword>
<evidence type="ECO:0000313" key="12">
    <source>
        <dbReference type="EMBL" id="KCV70669.1"/>
    </source>
</evidence>
<organism evidence="12">
    <name type="scientific">Fonticula alba</name>
    <name type="common">Slime mold</name>
    <dbReference type="NCBI Taxonomy" id="691883"/>
    <lineage>
        <taxon>Eukaryota</taxon>
        <taxon>Rotosphaerida</taxon>
        <taxon>Fonticulaceae</taxon>
        <taxon>Fonticula</taxon>
    </lineage>
</organism>
<comment type="cofactor">
    <cofactor evidence="11">
        <name>Fe(2+)</name>
        <dbReference type="ChEBI" id="CHEBI:29033"/>
    </cofactor>
    <cofactor evidence="11">
        <name>Ni(2+)</name>
        <dbReference type="ChEBI" id="CHEBI:49786"/>
    </cofactor>
    <text evidence="11">Binds either 1 Fe or Ni cation per monomer. Iron-binding promotes an acireductone dioxygenase reaction producing 2-keto-4-methylthiobutyrate, while nickel-binding promotes an acireductone dioxygenase reaction producing 3-(methylsulfanyl)propanoate.</text>
</comment>
<dbReference type="HAMAP" id="MF_03154">
    <property type="entry name" value="Salvage_MtnD_euk"/>
    <property type="match status" value="1"/>
</dbReference>
<dbReference type="GO" id="GO:0010308">
    <property type="term" value="F:acireductone dioxygenase (Ni2+-requiring) activity"/>
    <property type="evidence" value="ECO:0007669"/>
    <property type="project" value="UniProtKB-UniRule"/>
</dbReference>
<evidence type="ECO:0000256" key="8">
    <source>
        <dbReference type="ARBA" id="ARBA00023004"/>
    </source>
</evidence>